<evidence type="ECO:0000313" key="9">
    <source>
        <dbReference type="Proteomes" id="UP000180235"/>
    </source>
</evidence>
<feature type="domain" description="CusB-like beta-barrel" evidence="7">
    <location>
        <begin position="281"/>
        <end position="356"/>
    </location>
</feature>
<evidence type="ECO:0000256" key="5">
    <source>
        <dbReference type="SAM" id="Phobius"/>
    </source>
</evidence>
<keyword evidence="3 4" id="KW-0175">Coiled coil</keyword>
<evidence type="ECO:0000259" key="7">
    <source>
        <dbReference type="Pfam" id="PF25954"/>
    </source>
</evidence>
<evidence type="ECO:0000313" key="8">
    <source>
        <dbReference type="EMBL" id="APB33579.1"/>
    </source>
</evidence>
<accession>A0A1J0ACD0</accession>
<comment type="similarity">
    <text evidence="2">Belongs to the membrane fusion protein (MFP) (TC 8.A.1) family.</text>
</comment>
<keyword evidence="5" id="KW-0812">Transmembrane</keyword>
<evidence type="ECO:0000259" key="6">
    <source>
        <dbReference type="Pfam" id="PF25881"/>
    </source>
</evidence>
<dbReference type="AlphaFoldDB" id="A0A1J0ACD0"/>
<dbReference type="GO" id="GO:0022857">
    <property type="term" value="F:transmembrane transporter activity"/>
    <property type="evidence" value="ECO:0007669"/>
    <property type="project" value="InterPro"/>
</dbReference>
<evidence type="ECO:0000256" key="1">
    <source>
        <dbReference type="ARBA" id="ARBA00004196"/>
    </source>
</evidence>
<dbReference type="InterPro" id="IPR006143">
    <property type="entry name" value="RND_pump_MFP"/>
</dbReference>
<feature type="transmembrane region" description="Helical" evidence="5">
    <location>
        <begin position="17"/>
        <end position="36"/>
    </location>
</feature>
<dbReference type="KEGG" id="glt:GlitD10_1259"/>
<dbReference type="SUPFAM" id="SSF111369">
    <property type="entry name" value="HlyD-like secretion proteins"/>
    <property type="match status" value="2"/>
</dbReference>
<dbReference type="Gene3D" id="1.10.287.470">
    <property type="entry name" value="Helix hairpin bin"/>
    <property type="match status" value="1"/>
</dbReference>
<dbReference type="RefSeq" id="WP_071454147.1">
    <property type="nucleotide sequence ID" value="NZ_CP017675.1"/>
</dbReference>
<dbReference type="EMBL" id="CP017675">
    <property type="protein sequence ID" value="APB33579.1"/>
    <property type="molecule type" value="Genomic_DNA"/>
</dbReference>
<dbReference type="InterPro" id="IPR058792">
    <property type="entry name" value="Beta-barrel_RND_2"/>
</dbReference>
<evidence type="ECO:0000256" key="4">
    <source>
        <dbReference type="SAM" id="Coils"/>
    </source>
</evidence>
<comment type="subcellular location">
    <subcellularLocation>
        <location evidence="1">Cell envelope</location>
    </subcellularLocation>
</comment>
<organism evidence="8 9">
    <name type="scientific">Gloeomargarita lithophora Alchichica-D10</name>
    <dbReference type="NCBI Taxonomy" id="1188229"/>
    <lineage>
        <taxon>Bacteria</taxon>
        <taxon>Bacillati</taxon>
        <taxon>Cyanobacteriota</taxon>
        <taxon>Cyanophyceae</taxon>
        <taxon>Gloeomargaritales</taxon>
        <taxon>Gloeomargaritaceae</taxon>
        <taxon>Gloeomargarita</taxon>
    </lineage>
</organism>
<sequence>MAPVGLVGKTVKGVPRWMMVVGVGVLLLVGGAVWVGNNRQRNQLDLSTLTVPVTARDLTVRIPASGKVEPDQRVNLSPKVSGQLVALYVEQGDRVSRGQVIARMDDAELQARKQQTLANLTQAEARLLELKRGNRPEEIAQVRAQVAAARSRYELARQRRQRNQELLTQGAIAQDTLDAAITEEATAEATLKEAQRRLDLFEAGTRVEAIAQAQAQVAAAQAQLSTINVQISDTVIRAPFAGVITQKYASVGAFVTPSSFTSATSSATSSSIVALASELEVIARVAETDISQIRQGQMVAIQADAYPGENFQGRVNLIAPEAVVEQNVTFFEVRVQLLTGQNRLRSGMNVDVVFIGEKLPQTLTIPTASVVTERGKTGVLVPDAQGKPQFQSVVLGVTLNEYTQVLQGLQSGERVFVDLPKGTVPENTP</sequence>
<keyword evidence="9" id="KW-1185">Reference proteome</keyword>
<evidence type="ECO:0000256" key="2">
    <source>
        <dbReference type="ARBA" id="ARBA00009477"/>
    </source>
</evidence>
<reference evidence="8 9" key="1">
    <citation type="submission" date="2016-10" db="EMBL/GenBank/DDBJ databases">
        <title>Description of Gloeomargarita lithophora gen. nov., sp. nov., a thylakoid-bearing basal-branching cyanobacterium with intracellular carbonates, and proposal for Gloeomargaritales ord. nov.</title>
        <authorList>
            <person name="Moreira D."/>
            <person name="Tavera R."/>
            <person name="Benzerara K."/>
            <person name="Skouri-Panet F."/>
            <person name="Couradeau E."/>
            <person name="Gerard E."/>
            <person name="Loussert C."/>
            <person name="Novelo E."/>
            <person name="Zivanovic Y."/>
            <person name="Lopez-Garcia P."/>
        </authorList>
    </citation>
    <scope>NUCLEOTIDE SEQUENCE [LARGE SCALE GENOMIC DNA]</scope>
    <source>
        <strain evidence="8 9">D10</strain>
    </source>
</reference>
<dbReference type="Gene3D" id="2.40.420.20">
    <property type="match status" value="1"/>
</dbReference>
<dbReference type="NCBIfam" id="TIGR01730">
    <property type="entry name" value="RND_mfp"/>
    <property type="match status" value="1"/>
</dbReference>
<feature type="domain" description="YbhG-like alpha-helical hairpin" evidence="6">
    <location>
        <begin position="104"/>
        <end position="233"/>
    </location>
</feature>
<feature type="coiled-coil region" evidence="4">
    <location>
        <begin position="106"/>
        <end position="230"/>
    </location>
</feature>
<proteinExistence type="inferred from homology"/>
<dbReference type="GO" id="GO:0016020">
    <property type="term" value="C:membrane"/>
    <property type="evidence" value="ECO:0007669"/>
    <property type="project" value="InterPro"/>
</dbReference>
<name>A0A1J0ACD0_9CYAN</name>
<dbReference type="Proteomes" id="UP000180235">
    <property type="component" value="Chromosome"/>
</dbReference>
<protein>
    <submittedName>
        <fullName evidence="8">RND family efflux transporter MFP subunit</fullName>
    </submittedName>
</protein>
<dbReference type="PANTHER" id="PTHR32347:SF14">
    <property type="entry name" value="EFFLUX SYSTEM COMPONENT YKNX-RELATED"/>
    <property type="match status" value="1"/>
</dbReference>
<dbReference type="STRING" id="1188229.GlitD10_1259"/>
<dbReference type="GO" id="GO:0030313">
    <property type="term" value="C:cell envelope"/>
    <property type="evidence" value="ECO:0007669"/>
    <property type="project" value="UniProtKB-SubCell"/>
</dbReference>
<keyword evidence="5" id="KW-1133">Transmembrane helix</keyword>
<dbReference type="PANTHER" id="PTHR32347">
    <property type="entry name" value="EFFLUX SYSTEM COMPONENT YKNX-RELATED"/>
    <property type="match status" value="1"/>
</dbReference>
<dbReference type="Gene3D" id="2.40.30.170">
    <property type="match status" value="1"/>
</dbReference>
<dbReference type="OrthoDB" id="505602at2"/>
<dbReference type="InterPro" id="IPR050465">
    <property type="entry name" value="UPF0194_transport"/>
</dbReference>
<keyword evidence="5" id="KW-0472">Membrane</keyword>
<dbReference type="InterPro" id="IPR059052">
    <property type="entry name" value="HH_YbhG-like"/>
</dbReference>
<dbReference type="Pfam" id="PF25954">
    <property type="entry name" value="Beta-barrel_RND_2"/>
    <property type="match status" value="1"/>
</dbReference>
<dbReference type="Gene3D" id="2.40.50.100">
    <property type="match status" value="1"/>
</dbReference>
<dbReference type="Pfam" id="PF25881">
    <property type="entry name" value="HH_YBHG"/>
    <property type="match status" value="1"/>
</dbReference>
<gene>
    <name evidence="8" type="ORF">GlitD10_1259</name>
</gene>
<evidence type="ECO:0000256" key="3">
    <source>
        <dbReference type="ARBA" id="ARBA00023054"/>
    </source>
</evidence>